<evidence type="ECO:0000259" key="10">
    <source>
        <dbReference type="Pfam" id="PF23320"/>
    </source>
</evidence>
<keyword evidence="2" id="KW-0479">Metal-binding</keyword>
<feature type="domain" description="Polycomb protein SUZ12-like zinc finger" evidence="10">
    <location>
        <begin position="452"/>
        <end position="520"/>
    </location>
</feature>
<dbReference type="Proteomes" id="UP001642483">
    <property type="component" value="Unassembled WGS sequence"/>
</dbReference>
<evidence type="ECO:0000313" key="11">
    <source>
        <dbReference type="EMBL" id="CAK8686565.1"/>
    </source>
</evidence>
<dbReference type="Pfam" id="PF09733">
    <property type="entry name" value="VEFS-Box"/>
    <property type="match status" value="1"/>
</dbReference>
<evidence type="ECO:0000256" key="8">
    <source>
        <dbReference type="SAM" id="MobiDB-lite"/>
    </source>
</evidence>
<evidence type="ECO:0000256" key="2">
    <source>
        <dbReference type="ARBA" id="ARBA00022723"/>
    </source>
</evidence>
<reference evidence="11 12" key="1">
    <citation type="submission" date="2024-02" db="EMBL/GenBank/DDBJ databases">
        <authorList>
            <person name="Daric V."/>
            <person name="Darras S."/>
        </authorList>
    </citation>
    <scope>NUCLEOTIDE SEQUENCE [LARGE SCALE GENOMIC DNA]</scope>
</reference>
<dbReference type="PANTHER" id="PTHR22597">
    <property type="entry name" value="POLYCOMB GROUP PROTEIN"/>
    <property type="match status" value="1"/>
</dbReference>
<evidence type="ECO:0000256" key="4">
    <source>
        <dbReference type="ARBA" id="ARBA00022833"/>
    </source>
</evidence>
<keyword evidence="12" id="KW-1185">Reference proteome</keyword>
<keyword evidence="7" id="KW-0804">Transcription</keyword>
<keyword evidence="6" id="KW-0805">Transcription regulation</keyword>
<dbReference type="Pfam" id="PF23320">
    <property type="entry name" value="Zn_SUZ12"/>
    <property type="match status" value="1"/>
</dbReference>
<feature type="region of interest" description="Disordered" evidence="8">
    <location>
        <begin position="365"/>
        <end position="392"/>
    </location>
</feature>
<sequence>MPRPKKTEKSKKEEIVLDLRQDREEFLRAFEKPTQIYRFLRARHIISPTYLHRSLFYLKNRCSRTNARREAFRVDDMLKVCEHKNASYGFTTPRYFDQLKIAILGFYIDPGVHYANSLSKKLNTVDAEISIQKTLRCRRKDCEIVHTEEVVGAVEVPVNPRNPDNYEEEPIIISTTDIKQSKDGQSIKNYSLMFRVYEPQDDSSESEDESSDNLQSDEEMDVDEDDEQKNKKLKDDPAAISLRNLTMGSRRKRVFRQESKECESDDSRSCKNETRAPRKFKKFNNQRFESAIYDADLSVFTSEKKSLLLDGEYELSLNRKCPESNDGRRNATWEALDGGREIKVLSTMNHCPILKFKLLWMEDDKPGPLAPPPDEDKAASFGEEPDSKRARRRINQKCNDTEKASENGNCTAENGPVLPVDSIQYRKLWPPCDTERSENGQLEANSIYDPRQIVYYQFIYNTESQQQTEARDDLYCPWCQLNCMSLYGLIKHLKTCHPRFNFSYTPQSQGSSVEVSVNECYDGSFCGNPQFIFAQPGMAFSRRGPVRRVQATDTLVYRPRKERGARNLNLNELLEKEENDSSPTSHYSAGHHRLYFHSNSSLPIRPCEFDNDSEEETDPDWLRNHIKKMLDEFTDVNDGEKPIMKLWNLYIMKHRCIADGQMSNSCQHFIDLYASLIIRHNLRRNLLLHLVTLLDFGVLKASALLSLIKHFDKIAEKTSKVTSKDEITNGSDILSEDIRSNDLSMEDVDDVSLPSVSKQSRSRSRTVSICSEKSTNLQKLQEIIDQATKTKKDTK</sequence>
<keyword evidence="4" id="KW-0862">Zinc</keyword>
<dbReference type="PANTHER" id="PTHR22597:SF0">
    <property type="entry name" value="POLYCOMB PROTEIN SUZ12"/>
    <property type="match status" value="1"/>
</dbReference>
<dbReference type="CDD" id="cd21750">
    <property type="entry name" value="ZnB-Zn_SUZ12"/>
    <property type="match status" value="1"/>
</dbReference>
<feature type="compositionally biased region" description="Acidic residues" evidence="8">
    <location>
        <begin position="199"/>
        <end position="227"/>
    </location>
</feature>
<keyword evidence="3" id="KW-0863">Zinc-finger</keyword>
<evidence type="ECO:0000256" key="5">
    <source>
        <dbReference type="ARBA" id="ARBA00022853"/>
    </source>
</evidence>
<evidence type="ECO:0000256" key="6">
    <source>
        <dbReference type="ARBA" id="ARBA00023015"/>
    </source>
</evidence>
<evidence type="ECO:0000313" key="12">
    <source>
        <dbReference type="Proteomes" id="UP001642483"/>
    </source>
</evidence>
<evidence type="ECO:0000256" key="1">
    <source>
        <dbReference type="ARBA" id="ARBA00007416"/>
    </source>
</evidence>
<protein>
    <recommendedName>
        <fullName evidence="13">Polycomb protein VEFS-Box domain-containing protein</fullName>
    </recommendedName>
</protein>
<name>A0ABP0G8W8_CLALP</name>
<evidence type="ECO:0000256" key="7">
    <source>
        <dbReference type="ARBA" id="ARBA00023163"/>
    </source>
</evidence>
<feature type="domain" description="Polycomb protein VEFS-Box" evidence="9">
    <location>
        <begin position="584"/>
        <end position="703"/>
    </location>
</feature>
<dbReference type="InterPro" id="IPR019135">
    <property type="entry name" value="Polycomb_protein_VEFS-Box"/>
</dbReference>
<organism evidence="11 12">
    <name type="scientific">Clavelina lepadiformis</name>
    <name type="common">Light-bulb sea squirt</name>
    <name type="synonym">Ascidia lepadiformis</name>
    <dbReference type="NCBI Taxonomy" id="159417"/>
    <lineage>
        <taxon>Eukaryota</taxon>
        <taxon>Metazoa</taxon>
        <taxon>Chordata</taxon>
        <taxon>Tunicata</taxon>
        <taxon>Ascidiacea</taxon>
        <taxon>Aplousobranchia</taxon>
        <taxon>Clavelinidae</taxon>
        <taxon>Clavelina</taxon>
    </lineage>
</organism>
<dbReference type="InterPro" id="IPR057540">
    <property type="entry name" value="Znf_SUZ12"/>
</dbReference>
<feature type="region of interest" description="Disordered" evidence="8">
    <location>
        <begin position="199"/>
        <end position="238"/>
    </location>
</feature>
<comment type="similarity">
    <text evidence="1">Belongs to the VEFS (VRN2-EMF2-FIS2-SU(Z)12) family.</text>
</comment>
<proteinExistence type="inferred from homology"/>
<feature type="compositionally biased region" description="Basic and acidic residues" evidence="8">
    <location>
        <begin position="228"/>
        <end position="237"/>
    </location>
</feature>
<dbReference type="EMBL" id="CAWYQH010000102">
    <property type="protein sequence ID" value="CAK8686565.1"/>
    <property type="molecule type" value="Genomic_DNA"/>
</dbReference>
<comment type="caution">
    <text evidence="11">The sequence shown here is derived from an EMBL/GenBank/DDBJ whole genome shotgun (WGS) entry which is preliminary data.</text>
</comment>
<dbReference type="CDD" id="cd21551">
    <property type="entry name" value="VEFS-box_SUZ12"/>
    <property type="match status" value="1"/>
</dbReference>
<evidence type="ECO:0000259" key="9">
    <source>
        <dbReference type="Pfam" id="PF09733"/>
    </source>
</evidence>
<evidence type="ECO:0008006" key="13">
    <source>
        <dbReference type="Google" id="ProtNLM"/>
    </source>
</evidence>
<keyword evidence="5" id="KW-0156">Chromatin regulator</keyword>
<evidence type="ECO:0000256" key="3">
    <source>
        <dbReference type="ARBA" id="ARBA00022771"/>
    </source>
</evidence>
<accession>A0ABP0G8W8</accession>
<gene>
    <name evidence="11" type="ORF">CVLEPA_LOCUS18485</name>
</gene>